<name>A0A2I0BG20_9ASPA</name>
<protein>
    <submittedName>
        <fullName evidence="1">Uncharacterized protein</fullName>
    </submittedName>
</protein>
<gene>
    <name evidence="1" type="ORF">AXF42_Ash003381</name>
</gene>
<keyword evidence="2" id="KW-1185">Reference proteome</keyword>
<evidence type="ECO:0000313" key="1">
    <source>
        <dbReference type="EMBL" id="PKA66726.1"/>
    </source>
</evidence>
<reference evidence="1 2" key="1">
    <citation type="journal article" date="2017" name="Nature">
        <title>The Apostasia genome and the evolution of orchids.</title>
        <authorList>
            <person name="Zhang G.Q."/>
            <person name="Liu K.W."/>
            <person name="Li Z."/>
            <person name="Lohaus R."/>
            <person name="Hsiao Y.Y."/>
            <person name="Niu S.C."/>
            <person name="Wang J.Y."/>
            <person name="Lin Y.C."/>
            <person name="Xu Q."/>
            <person name="Chen L.J."/>
            <person name="Yoshida K."/>
            <person name="Fujiwara S."/>
            <person name="Wang Z.W."/>
            <person name="Zhang Y.Q."/>
            <person name="Mitsuda N."/>
            <person name="Wang M."/>
            <person name="Liu G.H."/>
            <person name="Pecoraro L."/>
            <person name="Huang H.X."/>
            <person name="Xiao X.J."/>
            <person name="Lin M."/>
            <person name="Wu X.Y."/>
            <person name="Wu W.L."/>
            <person name="Chen Y.Y."/>
            <person name="Chang S.B."/>
            <person name="Sakamoto S."/>
            <person name="Ohme-Takagi M."/>
            <person name="Yagi M."/>
            <person name="Zeng S.J."/>
            <person name="Shen C.Y."/>
            <person name="Yeh C.M."/>
            <person name="Luo Y.B."/>
            <person name="Tsai W.C."/>
            <person name="Van de Peer Y."/>
            <person name="Liu Z.J."/>
        </authorList>
    </citation>
    <scope>NUCLEOTIDE SEQUENCE [LARGE SCALE GENOMIC DNA]</scope>
    <source>
        <strain evidence="2">cv. Shenzhen</strain>
        <tissue evidence="1">Stem</tissue>
    </source>
</reference>
<evidence type="ECO:0000313" key="2">
    <source>
        <dbReference type="Proteomes" id="UP000236161"/>
    </source>
</evidence>
<proteinExistence type="predicted"/>
<accession>A0A2I0BG20</accession>
<organism evidence="1 2">
    <name type="scientific">Apostasia shenzhenica</name>
    <dbReference type="NCBI Taxonomy" id="1088818"/>
    <lineage>
        <taxon>Eukaryota</taxon>
        <taxon>Viridiplantae</taxon>
        <taxon>Streptophyta</taxon>
        <taxon>Embryophyta</taxon>
        <taxon>Tracheophyta</taxon>
        <taxon>Spermatophyta</taxon>
        <taxon>Magnoliopsida</taxon>
        <taxon>Liliopsida</taxon>
        <taxon>Asparagales</taxon>
        <taxon>Orchidaceae</taxon>
        <taxon>Apostasioideae</taxon>
        <taxon>Apostasia</taxon>
    </lineage>
</organism>
<sequence length="88" mass="9906">MGSSTGRSEDETIFKINNGSKHDHSFSRAVARNWSLRSWRRLDDSCARRCVPSRATGCRCESSRATDRRAQGVFWKALAPATACRRSD</sequence>
<dbReference type="Proteomes" id="UP000236161">
    <property type="component" value="Unassembled WGS sequence"/>
</dbReference>
<dbReference type="AlphaFoldDB" id="A0A2I0BG20"/>
<dbReference type="EMBL" id="KZ451885">
    <property type="protein sequence ID" value="PKA66726.1"/>
    <property type="molecule type" value="Genomic_DNA"/>
</dbReference>